<dbReference type="EMBL" id="MEYS01000001">
    <property type="protein sequence ID" value="OGD34570.1"/>
    <property type="molecule type" value="Genomic_DNA"/>
</dbReference>
<sequence length="133" mass="14723">MDNSVAVPPDCIVGVEHEAKSGPFWAGNDRLGLALLTCLDKKPPIPLILQQGIARYINTPMVEKAKVIEKHRQEGVPLDLEEVCFQAARIIKEKNWKTCFVLAHKSDVAACKRILHGYGVLVTGEIVVNPNVW</sequence>
<protein>
    <submittedName>
        <fullName evidence="1">Uncharacterized protein</fullName>
    </submittedName>
</protein>
<dbReference type="AlphaFoldDB" id="A0A1F5BVD2"/>
<proteinExistence type="predicted"/>
<evidence type="ECO:0000313" key="1">
    <source>
        <dbReference type="EMBL" id="OGD34570.1"/>
    </source>
</evidence>
<comment type="caution">
    <text evidence="1">The sequence shown here is derived from an EMBL/GenBank/DDBJ whole genome shotgun (WGS) entry which is preliminary data.</text>
</comment>
<dbReference type="Proteomes" id="UP000176650">
    <property type="component" value="Unassembled WGS sequence"/>
</dbReference>
<reference evidence="1 2" key="1">
    <citation type="journal article" date="2016" name="Nat. Commun.">
        <title>Thousands of microbial genomes shed light on interconnected biogeochemical processes in an aquifer system.</title>
        <authorList>
            <person name="Anantharaman K."/>
            <person name="Brown C.T."/>
            <person name="Hug L.A."/>
            <person name="Sharon I."/>
            <person name="Castelle C.J."/>
            <person name="Probst A.J."/>
            <person name="Thomas B.C."/>
            <person name="Singh A."/>
            <person name="Wilkins M.J."/>
            <person name="Karaoz U."/>
            <person name="Brodie E.L."/>
            <person name="Williams K.H."/>
            <person name="Hubbard S.S."/>
            <person name="Banfield J.F."/>
        </authorList>
    </citation>
    <scope>NUCLEOTIDE SEQUENCE [LARGE SCALE GENOMIC DNA]</scope>
</reference>
<name>A0A1F5BVD2_9BACT</name>
<dbReference type="STRING" id="1797298.A2988_03625"/>
<accession>A0A1F5BVD2</accession>
<organism evidence="1 2">
    <name type="scientific">Candidatus Azambacteria bacterium RIFCSPLOWO2_01_FULL_46_25</name>
    <dbReference type="NCBI Taxonomy" id="1797298"/>
    <lineage>
        <taxon>Bacteria</taxon>
        <taxon>Candidatus Azamiibacteriota</taxon>
    </lineage>
</organism>
<gene>
    <name evidence="1" type="ORF">A2988_03625</name>
</gene>
<evidence type="ECO:0000313" key="2">
    <source>
        <dbReference type="Proteomes" id="UP000176650"/>
    </source>
</evidence>